<sequence>MWRTPLAAHACPQRTSAQPSCTDVHYGDRRVRVREDDAYRAATMYYLQDQTMEVIAKTLGVSRSTVSRLIKSAREEGVVRISVRQPSGSGTDVGHRLSATFGIKTHVVPVREHATEVYRLEQVAMVAARLLTEWATPQMVLGIAWGTTVTAIARHLTPTPVRGSSVVQLNGAASTAAGGVTYAGDLIASFARAFDSTPYLFPVPAFFDFAETKAAMWRERSVRRVLDVQRHVDLALFGVGAVAADVPSHVYNAGYLDDAEMARLTADRVVGDVCTVFLREDGSYRDIAINARATGPSPGDLRQLARRVCVAVGEAKVPALLGALRARVATDLIIDETTARSLLDRLRGSVRP</sequence>
<gene>
    <name evidence="7" type="ORF">IM660_15845</name>
</gene>
<dbReference type="PANTHER" id="PTHR34294">
    <property type="entry name" value="TRANSCRIPTIONAL REGULATOR-RELATED"/>
    <property type="match status" value="1"/>
</dbReference>
<dbReference type="InterPro" id="IPR007324">
    <property type="entry name" value="Sugar-bd_dom_put"/>
</dbReference>
<name>A0A7M1SRH7_9MICO</name>
<dbReference type="AlphaFoldDB" id="A0A7M1SRH7"/>
<dbReference type="GO" id="GO:0003700">
    <property type="term" value="F:DNA-binding transcription factor activity"/>
    <property type="evidence" value="ECO:0007669"/>
    <property type="project" value="InterPro"/>
</dbReference>
<keyword evidence="4" id="KW-0804">Transcription</keyword>
<dbReference type="InterPro" id="IPR051054">
    <property type="entry name" value="SorC_transcr_regulators"/>
</dbReference>
<protein>
    <submittedName>
        <fullName evidence="7">Helix-turn-helix domain-containing protein</fullName>
    </submittedName>
</protein>
<dbReference type="SUPFAM" id="SSF46689">
    <property type="entry name" value="Homeodomain-like"/>
    <property type="match status" value="1"/>
</dbReference>
<dbReference type="Pfam" id="PF04198">
    <property type="entry name" value="Sugar-bind"/>
    <property type="match status" value="1"/>
</dbReference>
<keyword evidence="8" id="KW-1185">Reference proteome</keyword>
<evidence type="ECO:0000256" key="2">
    <source>
        <dbReference type="ARBA" id="ARBA00023015"/>
    </source>
</evidence>
<evidence type="ECO:0000256" key="3">
    <source>
        <dbReference type="ARBA" id="ARBA00023125"/>
    </source>
</evidence>
<dbReference type="PANTHER" id="PTHR34294:SF1">
    <property type="entry name" value="TRANSCRIPTIONAL REGULATOR LSRR"/>
    <property type="match status" value="1"/>
</dbReference>
<dbReference type="InterPro" id="IPR007630">
    <property type="entry name" value="RNA_pol_sigma70_r4"/>
</dbReference>
<dbReference type="Gene3D" id="1.10.10.10">
    <property type="entry name" value="Winged helix-like DNA-binding domain superfamily/Winged helix DNA-binding domain"/>
    <property type="match status" value="1"/>
</dbReference>
<feature type="domain" description="Sugar-binding" evidence="5">
    <location>
        <begin position="92"/>
        <end position="343"/>
    </location>
</feature>
<dbReference type="GO" id="GO:0030246">
    <property type="term" value="F:carbohydrate binding"/>
    <property type="evidence" value="ECO:0007669"/>
    <property type="project" value="InterPro"/>
</dbReference>
<dbReference type="InterPro" id="IPR037171">
    <property type="entry name" value="NagB/RpiA_transferase-like"/>
</dbReference>
<dbReference type="Pfam" id="PF04545">
    <property type="entry name" value="Sigma70_r4"/>
    <property type="match status" value="1"/>
</dbReference>
<keyword evidence="3" id="KW-0238">DNA-binding</keyword>
<evidence type="ECO:0000259" key="6">
    <source>
        <dbReference type="Pfam" id="PF04545"/>
    </source>
</evidence>
<organism evidence="7 8">
    <name type="scientific">Ruania alkalisoli</name>
    <dbReference type="NCBI Taxonomy" id="2779775"/>
    <lineage>
        <taxon>Bacteria</taxon>
        <taxon>Bacillati</taxon>
        <taxon>Actinomycetota</taxon>
        <taxon>Actinomycetes</taxon>
        <taxon>Micrococcales</taxon>
        <taxon>Ruaniaceae</taxon>
        <taxon>Ruania</taxon>
    </lineage>
</organism>
<dbReference type="InterPro" id="IPR009057">
    <property type="entry name" value="Homeodomain-like_sf"/>
</dbReference>
<keyword evidence="2" id="KW-0805">Transcription regulation</keyword>
<dbReference type="EMBL" id="CP063169">
    <property type="protein sequence ID" value="QOR70085.1"/>
    <property type="molecule type" value="Genomic_DNA"/>
</dbReference>
<comment type="similarity">
    <text evidence="1">Belongs to the SorC transcriptional regulatory family.</text>
</comment>
<dbReference type="InterPro" id="IPR036388">
    <property type="entry name" value="WH-like_DNA-bd_sf"/>
</dbReference>
<evidence type="ECO:0000256" key="4">
    <source>
        <dbReference type="ARBA" id="ARBA00023163"/>
    </source>
</evidence>
<dbReference type="Gene3D" id="3.40.50.1360">
    <property type="match status" value="1"/>
</dbReference>
<dbReference type="Proteomes" id="UP000593758">
    <property type="component" value="Chromosome"/>
</dbReference>
<evidence type="ECO:0000313" key="8">
    <source>
        <dbReference type="Proteomes" id="UP000593758"/>
    </source>
</evidence>
<accession>A0A7M1SRH7</accession>
<proteinExistence type="inferred from homology"/>
<dbReference type="GO" id="GO:0003677">
    <property type="term" value="F:DNA binding"/>
    <property type="evidence" value="ECO:0007669"/>
    <property type="project" value="UniProtKB-KW"/>
</dbReference>
<dbReference type="SUPFAM" id="SSF100950">
    <property type="entry name" value="NagB/RpiA/CoA transferase-like"/>
    <property type="match status" value="1"/>
</dbReference>
<dbReference type="KEGG" id="halt:IM660_15845"/>
<evidence type="ECO:0000256" key="1">
    <source>
        <dbReference type="ARBA" id="ARBA00010466"/>
    </source>
</evidence>
<evidence type="ECO:0000259" key="5">
    <source>
        <dbReference type="Pfam" id="PF04198"/>
    </source>
</evidence>
<reference evidence="7 8" key="1">
    <citation type="submission" date="2020-10" db="EMBL/GenBank/DDBJ databases">
        <title>Haloactinobacterium sp. RN3S43, a bacterium isolated from saline soil.</title>
        <authorList>
            <person name="Sun J.-Q."/>
        </authorList>
    </citation>
    <scope>NUCLEOTIDE SEQUENCE [LARGE SCALE GENOMIC DNA]</scope>
    <source>
        <strain evidence="7 8">RN3S43</strain>
    </source>
</reference>
<evidence type="ECO:0000313" key="7">
    <source>
        <dbReference type="EMBL" id="QOR70085.1"/>
    </source>
</evidence>
<feature type="domain" description="RNA polymerase sigma-70 region 4" evidence="6">
    <location>
        <begin position="44"/>
        <end position="74"/>
    </location>
</feature>
<dbReference type="GO" id="GO:0006352">
    <property type="term" value="P:DNA-templated transcription initiation"/>
    <property type="evidence" value="ECO:0007669"/>
    <property type="project" value="InterPro"/>
</dbReference>